<feature type="signal peptide" evidence="1">
    <location>
        <begin position="1"/>
        <end position="25"/>
    </location>
</feature>
<dbReference type="Gene3D" id="3.40.190.10">
    <property type="entry name" value="Periplasmic binding protein-like II"/>
    <property type="match status" value="2"/>
</dbReference>
<evidence type="ECO:0000259" key="2">
    <source>
        <dbReference type="Pfam" id="PF09084"/>
    </source>
</evidence>
<proteinExistence type="predicted"/>
<protein>
    <submittedName>
        <fullName evidence="3">ABC transporter substrate-binding protein</fullName>
    </submittedName>
</protein>
<keyword evidence="1" id="KW-0732">Signal</keyword>
<keyword evidence="4" id="KW-1185">Reference proteome</keyword>
<evidence type="ECO:0000256" key="1">
    <source>
        <dbReference type="SAM" id="SignalP"/>
    </source>
</evidence>
<feature type="domain" description="SsuA/THI5-like" evidence="2">
    <location>
        <begin position="41"/>
        <end position="246"/>
    </location>
</feature>
<evidence type="ECO:0000313" key="4">
    <source>
        <dbReference type="Proteomes" id="UP001108027"/>
    </source>
</evidence>
<organism evidence="3 4">
    <name type="scientific">Alloalcanivorax marinus</name>
    <dbReference type="NCBI Taxonomy" id="1177169"/>
    <lineage>
        <taxon>Bacteria</taxon>
        <taxon>Pseudomonadati</taxon>
        <taxon>Pseudomonadota</taxon>
        <taxon>Gammaproteobacteria</taxon>
        <taxon>Oceanospirillales</taxon>
        <taxon>Alcanivoracaceae</taxon>
        <taxon>Alloalcanivorax</taxon>
    </lineage>
</organism>
<reference evidence="3" key="1">
    <citation type="submission" date="2021-10" db="EMBL/GenBank/DDBJ databases">
        <title>The diversity and Nitrogen Metabolism of Culturable Nitrate-Utilizing Bacteria Within the Oxygen Minimum Zone of the Changjiang (Yangtze River)Estuary.</title>
        <authorList>
            <person name="Zhang D."/>
            <person name="Zheng J."/>
            <person name="Liu S."/>
            <person name="He W."/>
        </authorList>
    </citation>
    <scope>NUCLEOTIDE SEQUENCE</scope>
    <source>
        <strain evidence="3">FXH-223</strain>
    </source>
</reference>
<dbReference type="AlphaFoldDB" id="A0A9Q3UQY8"/>
<dbReference type="Pfam" id="PF09084">
    <property type="entry name" value="NMT1"/>
    <property type="match status" value="1"/>
</dbReference>
<dbReference type="SUPFAM" id="SSF53850">
    <property type="entry name" value="Periplasmic binding protein-like II"/>
    <property type="match status" value="1"/>
</dbReference>
<dbReference type="RefSeq" id="WP_228234786.1">
    <property type="nucleotide sequence ID" value="NZ_JAJGNA010000030.1"/>
</dbReference>
<dbReference type="Proteomes" id="UP001108027">
    <property type="component" value="Unassembled WGS sequence"/>
</dbReference>
<dbReference type="InterPro" id="IPR015168">
    <property type="entry name" value="SsuA/THI5"/>
</dbReference>
<dbReference type="PANTHER" id="PTHR31528">
    <property type="entry name" value="4-AMINO-5-HYDROXYMETHYL-2-METHYLPYRIMIDINE PHOSPHATE SYNTHASE THI11-RELATED"/>
    <property type="match status" value="1"/>
</dbReference>
<dbReference type="PANTHER" id="PTHR31528:SF3">
    <property type="entry name" value="THIAMINE BIOSYNTHESIS PROTEIN HI_0357-RELATED"/>
    <property type="match status" value="1"/>
</dbReference>
<dbReference type="InterPro" id="IPR027939">
    <property type="entry name" value="NMT1/THI5"/>
</dbReference>
<dbReference type="GO" id="GO:0009228">
    <property type="term" value="P:thiamine biosynthetic process"/>
    <property type="evidence" value="ECO:0007669"/>
    <property type="project" value="InterPro"/>
</dbReference>
<evidence type="ECO:0000313" key="3">
    <source>
        <dbReference type="EMBL" id="MCC4310178.1"/>
    </source>
</evidence>
<sequence length="329" mass="35914">MKRWKHARGALAGVLMGGVVAVGQAAELTPVTVSTTWYAQAEHGGIYAAKALGLYEQEGLDVTIKMGGPQVNNVQLLLGGATDFSMGYSLQSLNAVKQGLPLVTVAAFFQKDPQSLMVHEGQGYDEIADLKGAGIRIPTAGRVAYWPWLKAQYGFTDDQLRPYDYTIGPFIADKRIAQQGYITNDGYFLGKESVAAKSLLLADAGWGAYAGTLDTTRAMIDEHPEVVQAMVDATAKGWAAYFENPGPANTLIQAHNPEMADALIAYSIKEMQAQNLLLASDAEGGRYGMMSDERWKTFYQDMVEAGTLPEGLDYRKAYDLRFIQETWDD</sequence>
<name>A0A9Q3UQY8_9GAMM</name>
<feature type="chain" id="PRO_5040173156" evidence="1">
    <location>
        <begin position="26"/>
        <end position="329"/>
    </location>
</feature>
<accession>A0A9Q3UQY8</accession>
<gene>
    <name evidence="3" type="ORF">LL252_16530</name>
</gene>
<dbReference type="EMBL" id="JAJGNA010000030">
    <property type="protein sequence ID" value="MCC4310178.1"/>
    <property type="molecule type" value="Genomic_DNA"/>
</dbReference>
<comment type="caution">
    <text evidence="3">The sequence shown here is derived from an EMBL/GenBank/DDBJ whole genome shotgun (WGS) entry which is preliminary data.</text>
</comment>